<dbReference type="Gene3D" id="3.40.630.30">
    <property type="match status" value="1"/>
</dbReference>
<reference evidence="2 3" key="1">
    <citation type="submission" date="2016-06" db="EMBL/GenBank/DDBJ databases">
        <title>Genome sequence of endosymbiont of Candidatus Endolucinida thiodiazotropha.</title>
        <authorList>
            <person name="Poehlein A."/>
            <person name="Koenig S."/>
            <person name="Heiden S.E."/>
            <person name="Thuermer A."/>
            <person name="Voget S."/>
            <person name="Daniel R."/>
            <person name="Markert S."/>
            <person name="Gros O."/>
            <person name="Schweder T."/>
        </authorList>
    </citation>
    <scope>NUCLEOTIDE SEQUENCE [LARGE SCALE GENOMIC DNA]</scope>
    <source>
        <strain evidence="2 3">COS</strain>
    </source>
</reference>
<keyword evidence="3" id="KW-1185">Reference proteome</keyword>
<dbReference type="PROSITE" id="PS51186">
    <property type="entry name" value="GNAT"/>
    <property type="match status" value="1"/>
</dbReference>
<name>A0A7Z0VKQ3_9GAMM</name>
<dbReference type="SUPFAM" id="SSF55729">
    <property type="entry name" value="Acyl-CoA N-acyltransferases (Nat)"/>
    <property type="match status" value="1"/>
</dbReference>
<evidence type="ECO:0000259" key="1">
    <source>
        <dbReference type="PROSITE" id="PS51186"/>
    </source>
</evidence>
<keyword evidence="2" id="KW-0808">Transferase</keyword>
<dbReference type="PANTHER" id="PTHR43138:SF1">
    <property type="entry name" value="N-ACETYLTRANSFERASE ACA1"/>
    <property type="match status" value="1"/>
</dbReference>
<comment type="caution">
    <text evidence="2">The sequence shown here is derived from an EMBL/GenBank/DDBJ whole genome shotgun (WGS) entry which is preliminary data.</text>
</comment>
<dbReference type="RefSeq" id="WP_069125857.1">
    <property type="nucleotide sequence ID" value="NZ_MARB01000015.1"/>
</dbReference>
<dbReference type="CDD" id="cd04301">
    <property type="entry name" value="NAT_SF"/>
    <property type="match status" value="1"/>
</dbReference>
<dbReference type="GO" id="GO:0016747">
    <property type="term" value="F:acyltransferase activity, transferring groups other than amino-acyl groups"/>
    <property type="evidence" value="ECO:0007669"/>
    <property type="project" value="InterPro"/>
</dbReference>
<dbReference type="Proteomes" id="UP000094769">
    <property type="component" value="Unassembled WGS sequence"/>
</dbReference>
<dbReference type="Pfam" id="PF00583">
    <property type="entry name" value="Acetyltransf_1"/>
    <property type="match status" value="1"/>
</dbReference>
<evidence type="ECO:0000313" key="3">
    <source>
        <dbReference type="Proteomes" id="UP000094769"/>
    </source>
</evidence>
<gene>
    <name evidence="2" type="ORF">CODIS_27080</name>
</gene>
<dbReference type="EMBL" id="MARB01000015">
    <property type="protein sequence ID" value="ODJ86959.1"/>
    <property type="molecule type" value="Genomic_DNA"/>
</dbReference>
<dbReference type="OrthoDB" id="9788300at2"/>
<dbReference type="InterPro" id="IPR016181">
    <property type="entry name" value="Acyl_CoA_acyltransferase"/>
</dbReference>
<proteinExistence type="predicted"/>
<accession>A0A7Z0VKQ3</accession>
<dbReference type="InterPro" id="IPR000182">
    <property type="entry name" value="GNAT_dom"/>
</dbReference>
<protein>
    <submittedName>
        <fullName evidence="2">Putative acetyltransferase YhhY</fullName>
    </submittedName>
</protein>
<sequence>MEIRKYKETDWSQVWPIIEKAFRAGETYPYSPEITEHEARKLWIVVPQEVYVATAEEGEILGTYYIKPNQPGLGSHVCNCGYIVSENARGKGVASGMCEHSQQVAVDVGFRAMQFNLVVSTNEGAIRLWKKLGFQVIGTLPKAFKSQSAGYVDALVMYKEIKT</sequence>
<feature type="domain" description="N-acetyltransferase" evidence="1">
    <location>
        <begin position="1"/>
        <end position="162"/>
    </location>
</feature>
<evidence type="ECO:0000313" key="2">
    <source>
        <dbReference type="EMBL" id="ODJ86959.1"/>
    </source>
</evidence>
<dbReference type="AlphaFoldDB" id="A0A7Z0VKQ3"/>
<organism evidence="2 3">
    <name type="scientific">Candidatus Thiodiazotropha endolucinida</name>
    <dbReference type="NCBI Taxonomy" id="1655433"/>
    <lineage>
        <taxon>Bacteria</taxon>
        <taxon>Pseudomonadati</taxon>
        <taxon>Pseudomonadota</taxon>
        <taxon>Gammaproteobacteria</taxon>
        <taxon>Chromatiales</taxon>
        <taxon>Sedimenticolaceae</taxon>
        <taxon>Candidatus Thiodiazotropha</taxon>
    </lineage>
</organism>
<dbReference type="InterPro" id="IPR052742">
    <property type="entry name" value="Mito_N-acetyltransferase"/>
</dbReference>
<dbReference type="PANTHER" id="PTHR43138">
    <property type="entry name" value="ACETYLTRANSFERASE, GNAT FAMILY"/>
    <property type="match status" value="1"/>
</dbReference>